<proteinExistence type="predicted"/>
<evidence type="ECO:0000259" key="1">
    <source>
        <dbReference type="Pfam" id="PF04864"/>
    </source>
</evidence>
<dbReference type="InterPro" id="IPR015421">
    <property type="entry name" value="PyrdxlP-dep_Trfase_major"/>
</dbReference>
<dbReference type="Proteomes" id="UP000734854">
    <property type="component" value="Unassembled WGS sequence"/>
</dbReference>
<evidence type="ECO:0000313" key="2">
    <source>
        <dbReference type="EMBL" id="KAG6506403.1"/>
    </source>
</evidence>
<dbReference type="AlphaFoldDB" id="A0A8J5GME8"/>
<organism evidence="2 3">
    <name type="scientific">Zingiber officinale</name>
    <name type="common">Ginger</name>
    <name type="synonym">Amomum zingiber</name>
    <dbReference type="NCBI Taxonomy" id="94328"/>
    <lineage>
        <taxon>Eukaryota</taxon>
        <taxon>Viridiplantae</taxon>
        <taxon>Streptophyta</taxon>
        <taxon>Embryophyta</taxon>
        <taxon>Tracheophyta</taxon>
        <taxon>Spermatophyta</taxon>
        <taxon>Magnoliopsida</taxon>
        <taxon>Liliopsida</taxon>
        <taxon>Zingiberales</taxon>
        <taxon>Zingiberaceae</taxon>
        <taxon>Zingiber</taxon>
    </lineage>
</organism>
<dbReference type="EMBL" id="JACMSC010000009">
    <property type="protein sequence ID" value="KAG6506403.1"/>
    <property type="molecule type" value="Genomic_DNA"/>
</dbReference>
<name>A0A8J5GME8_ZINOF</name>
<feature type="domain" description="Alliinase C-terminal" evidence="1">
    <location>
        <begin position="78"/>
        <end position="133"/>
    </location>
</feature>
<evidence type="ECO:0000313" key="3">
    <source>
        <dbReference type="Proteomes" id="UP000734854"/>
    </source>
</evidence>
<sequence>MSFLNLAVSFPSSTSTMAEEGKIAPSDPQLEMPSADDFDSQKPQCINLLCAEFVGDKTKETVFAILIVFDGMVVDMRFVYSVHCLVGNAIADNHFVIVGTCSTQLLQAALYALFPPNTPGPLSSVSAVPYYSVSSITCNA</sequence>
<protein>
    <recommendedName>
        <fullName evidence="1">Alliinase C-terminal domain-containing protein</fullName>
    </recommendedName>
</protein>
<dbReference type="InterPro" id="IPR006948">
    <property type="entry name" value="Alliinase_C"/>
</dbReference>
<keyword evidence="3" id="KW-1185">Reference proteome</keyword>
<accession>A0A8J5GME8</accession>
<reference evidence="2 3" key="1">
    <citation type="submission" date="2020-08" db="EMBL/GenBank/DDBJ databases">
        <title>Plant Genome Project.</title>
        <authorList>
            <person name="Zhang R.-G."/>
        </authorList>
    </citation>
    <scope>NUCLEOTIDE SEQUENCE [LARGE SCALE GENOMIC DNA]</scope>
    <source>
        <tissue evidence="2">Rhizome</tissue>
    </source>
</reference>
<dbReference type="Pfam" id="PF04864">
    <property type="entry name" value="Alliinase_C"/>
    <property type="match status" value="1"/>
</dbReference>
<dbReference type="GO" id="GO:0016846">
    <property type="term" value="F:carbon-sulfur lyase activity"/>
    <property type="evidence" value="ECO:0007669"/>
    <property type="project" value="InterPro"/>
</dbReference>
<gene>
    <name evidence="2" type="ORF">ZIOFF_031726</name>
</gene>
<comment type="caution">
    <text evidence="2">The sequence shown here is derived from an EMBL/GenBank/DDBJ whole genome shotgun (WGS) entry which is preliminary data.</text>
</comment>
<dbReference type="Gene3D" id="3.40.640.10">
    <property type="entry name" value="Type I PLP-dependent aspartate aminotransferase-like (Major domain)"/>
    <property type="match status" value="1"/>
</dbReference>